<evidence type="ECO:0000259" key="1">
    <source>
        <dbReference type="Pfam" id="PF09820"/>
    </source>
</evidence>
<comment type="caution">
    <text evidence="2">The sequence shown here is derived from an EMBL/GenBank/DDBJ whole genome shotgun (WGS) entry which is preliminary data.</text>
</comment>
<dbReference type="AlphaFoldDB" id="A0A1V1P144"/>
<name>A0A1V1P144_9BACT</name>
<dbReference type="GO" id="GO:0016787">
    <property type="term" value="F:hydrolase activity"/>
    <property type="evidence" value="ECO:0007669"/>
    <property type="project" value="UniProtKB-KW"/>
</dbReference>
<keyword evidence="2" id="KW-0378">Hydrolase</keyword>
<protein>
    <submittedName>
        <fullName evidence="2">Putative D-galactarate dehydratase/altronate hydrolase</fullName>
    </submittedName>
</protein>
<dbReference type="PANTHER" id="PTHR34825">
    <property type="entry name" value="CONSERVED PROTEIN, WITH A WEAK D-GALACTARATE DEHYDRATASE/ALTRONATE HYDROLASE DOMAIN"/>
    <property type="match status" value="1"/>
</dbReference>
<reference evidence="3" key="1">
    <citation type="submission" date="2012-11" db="EMBL/GenBank/DDBJ databases">
        <authorList>
            <person name="Lucero-Rivera Y.E."/>
            <person name="Tovar-Ramirez D."/>
        </authorList>
    </citation>
    <scope>NUCLEOTIDE SEQUENCE [LARGE SCALE GENOMIC DNA]</scope>
    <source>
        <strain evidence="3">Araruama</strain>
    </source>
</reference>
<dbReference type="EMBL" id="ATBP01000920">
    <property type="protein sequence ID" value="ETR68533.1"/>
    <property type="molecule type" value="Genomic_DNA"/>
</dbReference>
<dbReference type="InterPro" id="IPR018631">
    <property type="entry name" value="AAA-ATPase-like_dom"/>
</dbReference>
<gene>
    <name evidence="2" type="ORF">OMM_10423</name>
</gene>
<dbReference type="PANTHER" id="PTHR34825:SF1">
    <property type="entry name" value="AAA-ATPASE-LIKE DOMAIN-CONTAINING PROTEIN"/>
    <property type="match status" value="1"/>
</dbReference>
<dbReference type="InterPro" id="IPR027417">
    <property type="entry name" value="P-loop_NTPase"/>
</dbReference>
<organism evidence="2 3">
    <name type="scientific">Candidatus Magnetoglobus multicellularis str. Araruama</name>
    <dbReference type="NCBI Taxonomy" id="890399"/>
    <lineage>
        <taxon>Bacteria</taxon>
        <taxon>Pseudomonadati</taxon>
        <taxon>Thermodesulfobacteriota</taxon>
        <taxon>Desulfobacteria</taxon>
        <taxon>Desulfobacterales</taxon>
        <taxon>Desulfobacteraceae</taxon>
        <taxon>Candidatus Magnetoglobus</taxon>
    </lineage>
</organism>
<sequence>MFAEVNNLQVEQFIHEGFLIEEDKQYKLVIEQDNMSGLKTNYNQPYKILTNTHHFSDFRKNNIIYVDKTKFVLQLIDDLKTQCFLSRPRRFGKSLLITMMKELFSGNKKLFKGLYIYDKYDFIPYPVIHLSFASINYDINLPPDISLYKALTDYFSQIAEEKQVPISDGPYLGKLIQNLYNKHKTPVVVLIDEYDKPLLRYLKEPEKREKVLACLRDVFAPLKDLTNIIKFLFITGVSKFSKVSIFSDLNNLDDLTMLSKYSQIAGFTQQELEHNFSYHIDELSKKENKTRTQILEQIKQWYDGYSWDGNNFVYAPFSISNLFNNMEFKNYWFTSATPSFLIDVIDKLKKGELELRHFESYQMVNTDIEKYKIDNIKLLPFLFQSGYLSVYKIEHGILNIRFPNMEVRTSFYKYLFEEFSEKILDFFKINLCN</sequence>
<feature type="domain" description="AAA-ATPase-like" evidence="1">
    <location>
        <begin position="53"/>
        <end position="246"/>
    </location>
</feature>
<evidence type="ECO:0000313" key="3">
    <source>
        <dbReference type="Proteomes" id="UP000189670"/>
    </source>
</evidence>
<dbReference type="Pfam" id="PF09820">
    <property type="entry name" value="AAA-ATPase_like"/>
    <property type="match status" value="1"/>
</dbReference>
<proteinExistence type="predicted"/>
<evidence type="ECO:0000313" key="2">
    <source>
        <dbReference type="EMBL" id="ETR68533.1"/>
    </source>
</evidence>
<dbReference type="SUPFAM" id="SSF52540">
    <property type="entry name" value="P-loop containing nucleoside triphosphate hydrolases"/>
    <property type="match status" value="1"/>
</dbReference>
<accession>A0A1V1P144</accession>
<dbReference type="Proteomes" id="UP000189670">
    <property type="component" value="Unassembled WGS sequence"/>
</dbReference>